<feature type="domain" description="ABC transporter" evidence="8">
    <location>
        <begin position="11"/>
        <end position="259"/>
    </location>
</feature>
<evidence type="ECO:0000256" key="1">
    <source>
        <dbReference type="ARBA" id="ARBA00004417"/>
    </source>
</evidence>
<keyword evidence="10" id="KW-1185">Reference proteome</keyword>
<dbReference type="InterPro" id="IPR017871">
    <property type="entry name" value="ABC_transporter-like_CS"/>
</dbReference>
<keyword evidence="3" id="KW-0813">Transport</keyword>
<dbReference type="SUPFAM" id="SSF52540">
    <property type="entry name" value="P-loop containing nucleoside triphosphate hydrolases"/>
    <property type="match status" value="2"/>
</dbReference>
<accession>A0AA42CJ68</accession>
<evidence type="ECO:0000256" key="7">
    <source>
        <dbReference type="ARBA" id="ARBA00023136"/>
    </source>
</evidence>
<gene>
    <name evidence="9" type="ORF">M8523_14710</name>
</gene>
<evidence type="ECO:0000256" key="5">
    <source>
        <dbReference type="ARBA" id="ARBA00022741"/>
    </source>
</evidence>
<dbReference type="InterPro" id="IPR003593">
    <property type="entry name" value="AAA+_ATPase"/>
</dbReference>
<dbReference type="Pfam" id="PF00005">
    <property type="entry name" value="ABC_tran"/>
    <property type="match status" value="2"/>
</dbReference>
<protein>
    <submittedName>
        <fullName evidence="9">ABC transporter ATP-binding protein</fullName>
    </submittedName>
</protein>
<comment type="caution">
    <text evidence="9">The sequence shown here is derived from an EMBL/GenBank/DDBJ whole genome shotgun (WGS) entry which is preliminary data.</text>
</comment>
<keyword evidence="5" id="KW-0547">Nucleotide-binding</keyword>
<dbReference type="InterPro" id="IPR050388">
    <property type="entry name" value="ABC_Ni/Peptide_Import"/>
</dbReference>
<evidence type="ECO:0000256" key="6">
    <source>
        <dbReference type="ARBA" id="ARBA00022840"/>
    </source>
</evidence>
<reference evidence="9" key="1">
    <citation type="submission" date="2022-05" db="EMBL/GenBank/DDBJ databases">
        <authorList>
            <person name="Pankratov T."/>
        </authorList>
    </citation>
    <scope>NUCLEOTIDE SEQUENCE</scope>
    <source>
        <strain evidence="9">BP6-180914</strain>
    </source>
</reference>
<dbReference type="PANTHER" id="PTHR43297:SF2">
    <property type="entry name" value="DIPEPTIDE TRANSPORT ATP-BINDING PROTEIN DPPD"/>
    <property type="match status" value="1"/>
</dbReference>
<evidence type="ECO:0000256" key="4">
    <source>
        <dbReference type="ARBA" id="ARBA00022475"/>
    </source>
</evidence>
<comment type="subcellular location">
    <subcellularLocation>
        <location evidence="1">Cell inner membrane</location>
        <topology evidence="1">Peripheral membrane protein</topology>
    </subcellularLocation>
</comment>
<dbReference type="GO" id="GO:0005886">
    <property type="term" value="C:plasma membrane"/>
    <property type="evidence" value="ECO:0007669"/>
    <property type="project" value="UniProtKB-SubCell"/>
</dbReference>
<feature type="domain" description="ABC transporter" evidence="8">
    <location>
        <begin position="281"/>
        <end position="525"/>
    </location>
</feature>
<comment type="similarity">
    <text evidence="2">Belongs to the ABC transporter superfamily.</text>
</comment>
<dbReference type="GO" id="GO:0016887">
    <property type="term" value="F:ATP hydrolysis activity"/>
    <property type="evidence" value="ECO:0007669"/>
    <property type="project" value="InterPro"/>
</dbReference>
<keyword evidence="4" id="KW-1003">Cell membrane</keyword>
<sequence>MHAPLDATPLLELDGLTVGIGGDAAPILNAVTCTLRRNEILGIVGETGAGKSLLTKAVLGLVPEGLRVLGGDVRFDGCSVFDRRNEDLRDLRGGKIGLIGTNAKALLDPVAPVGRQIARVLRAHARVGESEAQSRAIALLREVGITDPERRAKAYPHELSGGMAQRVVIAMALVTDPAVLLADDATLGLDATVQAQVLDMLVQRCRRRGLGVMLVTHDLGIVRNCCDRIAVMREGELIEIENVDAFLRGPRQAYSRSLLEAAKARPTPSIARHTASERPLLQAEKLVKIYGGPFTHQVRALDGVDFSIRPRETLALVGESGSGKTTAGQCVLRLTNPTSGRILFDGEDVTDLSAQKFKPWRRRIQMVFQEPYVALNPRWRVRDLIGESFRLLDPMSRGERERRISALLDAVHLPSSLASAFPHELSAGEQKRIGIARALATDPDLVIFDEPTTALDIRVRAQIIDLIRDLQSRRGMSALFITHDLNSVRSLAHNVAVMLHGRIVEYRSAEDIFATPREAYTRKLLDAELPVEDPPGRATNVSEAIAV</sequence>
<evidence type="ECO:0000259" key="8">
    <source>
        <dbReference type="PROSITE" id="PS50893"/>
    </source>
</evidence>
<keyword evidence="7" id="KW-0472">Membrane</keyword>
<dbReference type="AlphaFoldDB" id="A0AA42CJ68"/>
<dbReference type="PANTHER" id="PTHR43297">
    <property type="entry name" value="OLIGOPEPTIDE TRANSPORT ATP-BINDING PROTEIN APPD"/>
    <property type="match status" value="1"/>
</dbReference>
<evidence type="ECO:0000313" key="9">
    <source>
        <dbReference type="EMBL" id="MCW6509273.1"/>
    </source>
</evidence>
<dbReference type="PROSITE" id="PS50893">
    <property type="entry name" value="ABC_TRANSPORTER_2"/>
    <property type="match status" value="2"/>
</dbReference>
<proteinExistence type="inferred from homology"/>
<dbReference type="InterPro" id="IPR003439">
    <property type="entry name" value="ABC_transporter-like_ATP-bd"/>
</dbReference>
<dbReference type="RefSeq" id="WP_282585645.1">
    <property type="nucleotide sequence ID" value="NZ_JAMOIM010000009.1"/>
</dbReference>
<dbReference type="Gene3D" id="3.40.50.300">
    <property type="entry name" value="P-loop containing nucleotide triphosphate hydrolases"/>
    <property type="match status" value="2"/>
</dbReference>
<dbReference type="EMBL" id="JAMOIM010000009">
    <property type="protein sequence ID" value="MCW6509273.1"/>
    <property type="molecule type" value="Genomic_DNA"/>
</dbReference>
<dbReference type="PROSITE" id="PS00211">
    <property type="entry name" value="ABC_TRANSPORTER_1"/>
    <property type="match status" value="2"/>
</dbReference>
<dbReference type="CDD" id="cd03257">
    <property type="entry name" value="ABC_NikE_OppD_transporters"/>
    <property type="match status" value="2"/>
</dbReference>
<dbReference type="GO" id="GO:0005524">
    <property type="term" value="F:ATP binding"/>
    <property type="evidence" value="ECO:0007669"/>
    <property type="project" value="UniProtKB-KW"/>
</dbReference>
<name>A0AA42CJ68_9HYPH</name>
<keyword evidence="6 9" id="KW-0067">ATP-binding</keyword>
<evidence type="ECO:0000256" key="2">
    <source>
        <dbReference type="ARBA" id="ARBA00005417"/>
    </source>
</evidence>
<evidence type="ECO:0000313" key="10">
    <source>
        <dbReference type="Proteomes" id="UP001165667"/>
    </source>
</evidence>
<dbReference type="Proteomes" id="UP001165667">
    <property type="component" value="Unassembled WGS sequence"/>
</dbReference>
<dbReference type="InterPro" id="IPR027417">
    <property type="entry name" value="P-loop_NTPase"/>
</dbReference>
<dbReference type="SMART" id="SM00382">
    <property type="entry name" value="AAA"/>
    <property type="match status" value="2"/>
</dbReference>
<evidence type="ECO:0000256" key="3">
    <source>
        <dbReference type="ARBA" id="ARBA00022448"/>
    </source>
</evidence>
<organism evidence="9 10">
    <name type="scientific">Lichenifustis flavocetrariae</name>
    <dbReference type="NCBI Taxonomy" id="2949735"/>
    <lineage>
        <taxon>Bacteria</taxon>
        <taxon>Pseudomonadati</taxon>
        <taxon>Pseudomonadota</taxon>
        <taxon>Alphaproteobacteria</taxon>
        <taxon>Hyphomicrobiales</taxon>
        <taxon>Lichenihabitantaceae</taxon>
        <taxon>Lichenifustis</taxon>
    </lineage>
</organism>